<dbReference type="GO" id="GO:0005525">
    <property type="term" value="F:GTP binding"/>
    <property type="evidence" value="ECO:0007669"/>
    <property type="project" value="UniProtKB-KW"/>
</dbReference>
<dbReference type="OMA" id="TQACFLV"/>
<dbReference type="STRING" id="988480.A0A075ANM0"/>
<reference evidence="3 4" key="1">
    <citation type="journal article" date="2013" name="Curr. Biol.">
        <title>Shared signatures of parasitism and phylogenomics unite Cryptomycota and microsporidia.</title>
        <authorList>
            <person name="James T.Y."/>
            <person name="Pelin A."/>
            <person name="Bonen L."/>
            <person name="Ahrendt S."/>
            <person name="Sain D."/>
            <person name="Corradi N."/>
            <person name="Stajich J.E."/>
        </authorList>
    </citation>
    <scope>NUCLEOTIDE SEQUENCE [LARGE SCALE GENOMIC DNA]</scope>
    <source>
        <strain evidence="3 4">CSF55</strain>
    </source>
</reference>
<gene>
    <name evidence="3" type="ORF">O9G_004878</name>
</gene>
<name>A0A075ANM0_ROZAC</name>
<dbReference type="NCBIfam" id="TIGR00231">
    <property type="entry name" value="small_GTP"/>
    <property type="match status" value="1"/>
</dbReference>
<dbReference type="InterPro" id="IPR050227">
    <property type="entry name" value="Rab"/>
</dbReference>
<dbReference type="SMART" id="SM00173">
    <property type="entry name" value="RAS"/>
    <property type="match status" value="1"/>
</dbReference>
<dbReference type="EMBL" id="KE561222">
    <property type="protein sequence ID" value="EPZ31449.1"/>
    <property type="molecule type" value="Genomic_DNA"/>
</dbReference>
<dbReference type="PANTHER" id="PTHR47977">
    <property type="entry name" value="RAS-RELATED PROTEIN RAB"/>
    <property type="match status" value="1"/>
</dbReference>
<dbReference type="InterPro" id="IPR005225">
    <property type="entry name" value="Small_GTP-bd"/>
</dbReference>
<dbReference type="GO" id="GO:0003924">
    <property type="term" value="F:GTPase activity"/>
    <property type="evidence" value="ECO:0007669"/>
    <property type="project" value="InterPro"/>
</dbReference>
<dbReference type="SMART" id="SM00175">
    <property type="entry name" value="RAB"/>
    <property type="match status" value="1"/>
</dbReference>
<dbReference type="PRINTS" id="PR00449">
    <property type="entry name" value="RASTRNSFRMNG"/>
</dbReference>
<protein>
    <submittedName>
        <fullName evidence="3">Small GTPase superfamily domain-containing protein</fullName>
    </submittedName>
</protein>
<dbReference type="InterPro" id="IPR001806">
    <property type="entry name" value="Small_GTPase"/>
</dbReference>
<accession>A0A075ANM0</accession>
<dbReference type="SMART" id="SM00174">
    <property type="entry name" value="RHO"/>
    <property type="match status" value="1"/>
</dbReference>
<evidence type="ECO:0000256" key="1">
    <source>
        <dbReference type="ARBA" id="ARBA00022741"/>
    </source>
</evidence>
<keyword evidence="4" id="KW-1185">Reference proteome</keyword>
<dbReference type="AlphaFoldDB" id="A0A075ANM0"/>
<dbReference type="Pfam" id="PF00071">
    <property type="entry name" value="Ras"/>
    <property type="match status" value="1"/>
</dbReference>
<evidence type="ECO:0000256" key="2">
    <source>
        <dbReference type="ARBA" id="ARBA00023134"/>
    </source>
</evidence>
<evidence type="ECO:0000313" key="4">
    <source>
        <dbReference type="Proteomes" id="UP000030755"/>
    </source>
</evidence>
<proteinExistence type="predicted"/>
<dbReference type="Gene3D" id="3.40.50.300">
    <property type="entry name" value="P-loop containing nucleotide triphosphate hydrolases"/>
    <property type="match status" value="1"/>
</dbReference>
<dbReference type="Proteomes" id="UP000030755">
    <property type="component" value="Unassembled WGS sequence"/>
</dbReference>
<keyword evidence="1" id="KW-0547">Nucleotide-binding</keyword>
<keyword evidence="2" id="KW-0342">GTP-binding</keyword>
<dbReference type="HOGENOM" id="CLU_041217_10_6_1"/>
<dbReference type="InterPro" id="IPR027417">
    <property type="entry name" value="P-loop_NTPase"/>
</dbReference>
<dbReference type="PROSITE" id="PS51419">
    <property type="entry name" value="RAB"/>
    <property type="match status" value="1"/>
</dbReference>
<dbReference type="SUPFAM" id="SSF52540">
    <property type="entry name" value="P-loop containing nucleoside triphosphate hydrolases"/>
    <property type="match status" value="1"/>
</dbReference>
<dbReference type="OrthoDB" id="9989112at2759"/>
<dbReference type="FunFam" id="3.40.50.300:FF:001447">
    <property type="entry name" value="Ras-related protein Rab-1B"/>
    <property type="match status" value="1"/>
</dbReference>
<sequence length="144" mass="16616">MTKTIQRLRILSLGDPMVGKSSLIKRYCEENFSPEYHPTIGIDYGVKDFSIDEFKADFFDTAGDDVYLEIRNEFYENINAFIIVFDLTSKKSFENVNKWMSELKRYNQTSHIKALGFLFGNKLDLGRAISKTVIEQFASESNLS</sequence>
<organism evidence="3 4">
    <name type="scientific">Rozella allomycis (strain CSF55)</name>
    <dbReference type="NCBI Taxonomy" id="988480"/>
    <lineage>
        <taxon>Eukaryota</taxon>
        <taxon>Fungi</taxon>
        <taxon>Fungi incertae sedis</taxon>
        <taxon>Cryptomycota</taxon>
        <taxon>Cryptomycota incertae sedis</taxon>
        <taxon>Rozella</taxon>
    </lineage>
</organism>
<evidence type="ECO:0000313" key="3">
    <source>
        <dbReference type="EMBL" id="EPZ31449.1"/>
    </source>
</evidence>